<gene>
    <name evidence="1" type="ORF">PLOB_00014887</name>
</gene>
<accession>A0ABN8NFX4</accession>
<proteinExistence type="predicted"/>
<evidence type="ECO:0000313" key="1">
    <source>
        <dbReference type="EMBL" id="CAH3106627.1"/>
    </source>
</evidence>
<comment type="caution">
    <text evidence="1">The sequence shown here is derived from an EMBL/GenBank/DDBJ whole genome shotgun (WGS) entry which is preliminary data.</text>
</comment>
<evidence type="ECO:0000313" key="2">
    <source>
        <dbReference type="Proteomes" id="UP001159405"/>
    </source>
</evidence>
<name>A0ABN8NFX4_9CNID</name>
<dbReference type="Proteomes" id="UP001159405">
    <property type="component" value="Unassembled WGS sequence"/>
</dbReference>
<sequence length="81" mass="9666">RDEWLTKGQVQSFFSRLSAISRKKRADQSREYLLSVLLQEEIAFLIDERRDKEVEHIFNKMGVIHPIRHDGHDICEQTNQE</sequence>
<keyword evidence="2" id="KW-1185">Reference proteome</keyword>
<organism evidence="1 2">
    <name type="scientific">Porites lobata</name>
    <dbReference type="NCBI Taxonomy" id="104759"/>
    <lineage>
        <taxon>Eukaryota</taxon>
        <taxon>Metazoa</taxon>
        <taxon>Cnidaria</taxon>
        <taxon>Anthozoa</taxon>
        <taxon>Hexacorallia</taxon>
        <taxon>Scleractinia</taxon>
        <taxon>Fungiina</taxon>
        <taxon>Poritidae</taxon>
        <taxon>Porites</taxon>
    </lineage>
</organism>
<reference evidence="1 2" key="1">
    <citation type="submission" date="2022-05" db="EMBL/GenBank/DDBJ databases">
        <authorList>
            <consortium name="Genoscope - CEA"/>
            <person name="William W."/>
        </authorList>
    </citation>
    <scope>NUCLEOTIDE SEQUENCE [LARGE SCALE GENOMIC DNA]</scope>
</reference>
<feature type="non-terminal residue" evidence="1">
    <location>
        <position position="81"/>
    </location>
</feature>
<protein>
    <submittedName>
        <fullName evidence="1">Uncharacterized protein</fullName>
    </submittedName>
</protein>
<dbReference type="EMBL" id="CALNXK010000019">
    <property type="protein sequence ID" value="CAH3106627.1"/>
    <property type="molecule type" value="Genomic_DNA"/>
</dbReference>
<feature type="non-terminal residue" evidence="1">
    <location>
        <position position="1"/>
    </location>
</feature>